<accession>A0A402BCS1</accession>
<gene>
    <name evidence="2" type="ORF">KDA_45940</name>
</gene>
<organism evidence="2 3">
    <name type="scientific">Dictyobacter alpinus</name>
    <dbReference type="NCBI Taxonomy" id="2014873"/>
    <lineage>
        <taxon>Bacteria</taxon>
        <taxon>Bacillati</taxon>
        <taxon>Chloroflexota</taxon>
        <taxon>Ktedonobacteria</taxon>
        <taxon>Ktedonobacterales</taxon>
        <taxon>Dictyobacteraceae</taxon>
        <taxon>Dictyobacter</taxon>
    </lineage>
</organism>
<keyword evidence="1" id="KW-1133">Transmembrane helix</keyword>
<proteinExistence type="predicted"/>
<dbReference type="Pfam" id="PF14325">
    <property type="entry name" value="DUF4383"/>
    <property type="match status" value="1"/>
</dbReference>
<evidence type="ECO:0000313" key="2">
    <source>
        <dbReference type="EMBL" id="GCE29110.1"/>
    </source>
</evidence>
<dbReference type="AlphaFoldDB" id="A0A402BCS1"/>
<dbReference type="OrthoDB" id="160532at2"/>
<comment type="caution">
    <text evidence="2">The sequence shown here is derived from an EMBL/GenBank/DDBJ whole genome shotgun (WGS) entry which is preliminary data.</text>
</comment>
<dbReference type="EMBL" id="BIFT01000001">
    <property type="protein sequence ID" value="GCE29110.1"/>
    <property type="molecule type" value="Genomic_DNA"/>
</dbReference>
<feature type="transmembrane region" description="Helical" evidence="1">
    <location>
        <begin position="115"/>
        <end position="135"/>
    </location>
</feature>
<feature type="transmembrane region" description="Helical" evidence="1">
    <location>
        <begin position="48"/>
        <end position="69"/>
    </location>
</feature>
<evidence type="ECO:0008006" key="4">
    <source>
        <dbReference type="Google" id="ProtNLM"/>
    </source>
</evidence>
<evidence type="ECO:0000313" key="3">
    <source>
        <dbReference type="Proteomes" id="UP000287171"/>
    </source>
</evidence>
<dbReference type="RefSeq" id="WP_126629250.1">
    <property type="nucleotide sequence ID" value="NZ_BIFT01000001.1"/>
</dbReference>
<keyword evidence="1" id="KW-0472">Membrane</keyword>
<name>A0A402BCS1_9CHLR</name>
<sequence>MNNNWSINRVVALVIGVIFLLLGIIGFVTPPENSTGVIAILGIFDSDTIHNVLYVVVGLLGIASAFTGWERRFNQVFGIVFVLLAVLGIIPQLYFPAGSYGNDKGLFLGITHLNAGDHILHLITGLIAAGVGFFLKGTVRNPAPNARARRSI</sequence>
<keyword evidence="3" id="KW-1185">Reference proteome</keyword>
<protein>
    <recommendedName>
        <fullName evidence="4">DUF4383 domain-containing protein</fullName>
    </recommendedName>
</protein>
<feature type="transmembrane region" description="Helical" evidence="1">
    <location>
        <begin position="7"/>
        <end position="28"/>
    </location>
</feature>
<reference evidence="3" key="1">
    <citation type="submission" date="2018-12" db="EMBL/GenBank/DDBJ databases">
        <title>Tengunoibacter tsumagoiensis gen. nov., sp. nov., Dictyobacter kobayashii sp. nov., D. alpinus sp. nov., and D. joshuensis sp. nov. and description of Dictyobacteraceae fam. nov. within the order Ktedonobacterales isolated from Tengu-no-mugimeshi.</title>
        <authorList>
            <person name="Wang C.M."/>
            <person name="Zheng Y."/>
            <person name="Sakai Y."/>
            <person name="Toyoda A."/>
            <person name="Minakuchi Y."/>
            <person name="Abe K."/>
            <person name="Yokota A."/>
            <person name="Yabe S."/>
        </authorList>
    </citation>
    <scope>NUCLEOTIDE SEQUENCE [LARGE SCALE GENOMIC DNA]</scope>
    <source>
        <strain evidence="3">Uno16</strain>
    </source>
</reference>
<dbReference type="Proteomes" id="UP000287171">
    <property type="component" value="Unassembled WGS sequence"/>
</dbReference>
<keyword evidence="1" id="KW-0812">Transmembrane</keyword>
<evidence type="ECO:0000256" key="1">
    <source>
        <dbReference type="SAM" id="Phobius"/>
    </source>
</evidence>
<feature type="transmembrane region" description="Helical" evidence="1">
    <location>
        <begin position="76"/>
        <end position="95"/>
    </location>
</feature>